<accession>A0A9D4HK73</accession>
<evidence type="ECO:0000313" key="2">
    <source>
        <dbReference type="Proteomes" id="UP000828390"/>
    </source>
</evidence>
<reference evidence="1" key="2">
    <citation type="submission" date="2020-11" db="EMBL/GenBank/DDBJ databases">
        <authorList>
            <person name="McCartney M.A."/>
            <person name="Auch B."/>
            <person name="Kono T."/>
            <person name="Mallez S."/>
            <person name="Becker A."/>
            <person name="Gohl D.M."/>
            <person name="Silverstein K.A.T."/>
            <person name="Koren S."/>
            <person name="Bechman K.B."/>
            <person name="Herman A."/>
            <person name="Abrahante J.E."/>
            <person name="Garbe J."/>
        </authorList>
    </citation>
    <scope>NUCLEOTIDE SEQUENCE</scope>
    <source>
        <strain evidence="1">Duluth1</strain>
        <tissue evidence="1">Whole animal</tissue>
    </source>
</reference>
<comment type="caution">
    <text evidence="1">The sequence shown here is derived from an EMBL/GenBank/DDBJ whole genome shotgun (WGS) entry which is preliminary data.</text>
</comment>
<dbReference type="Proteomes" id="UP000828390">
    <property type="component" value="Unassembled WGS sequence"/>
</dbReference>
<protein>
    <submittedName>
        <fullName evidence="1">Uncharacterized protein</fullName>
    </submittedName>
</protein>
<dbReference type="EMBL" id="JAIWYP010000013">
    <property type="protein sequence ID" value="KAH3720589.1"/>
    <property type="molecule type" value="Genomic_DNA"/>
</dbReference>
<dbReference type="AlphaFoldDB" id="A0A9D4HK73"/>
<sequence>MGITMIQDNPEDDFPLAFLCVSRDLFDEDIRDLTAVDKDLAICETNITDWERPATKLIEKLKPTQPDADIDEKKTLHFPHPAPSVIRASLLITLRTLLWQRTTR</sequence>
<gene>
    <name evidence="1" type="ORF">DPMN_063489</name>
</gene>
<organism evidence="1 2">
    <name type="scientific">Dreissena polymorpha</name>
    <name type="common">Zebra mussel</name>
    <name type="synonym">Mytilus polymorpha</name>
    <dbReference type="NCBI Taxonomy" id="45954"/>
    <lineage>
        <taxon>Eukaryota</taxon>
        <taxon>Metazoa</taxon>
        <taxon>Spiralia</taxon>
        <taxon>Lophotrochozoa</taxon>
        <taxon>Mollusca</taxon>
        <taxon>Bivalvia</taxon>
        <taxon>Autobranchia</taxon>
        <taxon>Heteroconchia</taxon>
        <taxon>Euheterodonta</taxon>
        <taxon>Imparidentia</taxon>
        <taxon>Neoheterodontei</taxon>
        <taxon>Myida</taxon>
        <taxon>Dreissenoidea</taxon>
        <taxon>Dreissenidae</taxon>
        <taxon>Dreissena</taxon>
    </lineage>
</organism>
<evidence type="ECO:0000313" key="1">
    <source>
        <dbReference type="EMBL" id="KAH3720589.1"/>
    </source>
</evidence>
<name>A0A9D4HK73_DREPO</name>
<reference evidence="1" key="1">
    <citation type="journal article" date="2019" name="bioRxiv">
        <title>The Genome of the Zebra Mussel, Dreissena polymorpha: A Resource for Invasive Species Research.</title>
        <authorList>
            <person name="McCartney M.A."/>
            <person name="Auch B."/>
            <person name="Kono T."/>
            <person name="Mallez S."/>
            <person name="Zhang Y."/>
            <person name="Obille A."/>
            <person name="Becker A."/>
            <person name="Abrahante J.E."/>
            <person name="Garbe J."/>
            <person name="Badalamenti J.P."/>
            <person name="Herman A."/>
            <person name="Mangelson H."/>
            <person name="Liachko I."/>
            <person name="Sullivan S."/>
            <person name="Sone E.D."/>
            <person name="Koren S."/>
            <person name="Silverstein K.A.T."/>
            <person name="Beckman K.B."/>
            <person name="Gohl D.M."/>
        </authorList>
    </citation>
    <scope>NUCLEOTIDE SEQUENCE</scope>
    <source>
        <strain evidence="1">Duluth1</strain>
        <tissue evidence="1">Whole animal</tissue>
    </source>
</reference>
<keyword evidence="2" id="KW-1185">Reference proteome</keyword>
<proteinExistence type="predicted"/>